<accession>A0A6N8FSG1</accession>
<keyword evidence="1" id="KW-0479">Metal-binding</keyword>
<evidence type="ECO:0000313" key="4">
    <source>
        <dbReference type="Proteomes" id="UP000441797"/>
    </source>
</evidence>
<keyword evidence="4" id="KW-1185">Reference proteome</keyword>
<name>A0A6N8FSG1_9CHRO</name>
<evidence type="ECO:0000259" key="2">
    <source>
        <dbReference type="PROSITE" id="PS51471"/>
    </source>
</evidence>
<dbReference type="InterPro" id="IPR044862">
    <property type="entry name" value="Pro_4_hyd_alph_FE2OG_OXY"/>
</dbReference>
<comment type="similarity">
    <text evidence="1">Belongs to the iron/ascorbate-dependent oxidoreductase family.</text>
</comment>
<evidence type="ECO:0000313" key="3">
    <source>
        <dbReference type="EMBL" id="MUL35891.1"/>
    </source>
</evidence>
<sequence length="277" mass="31674">MGISVVRKEVARTNVATLPIKATTVLTRQDLVDLVQGKFIALCVTDYYPKWLCEQLCKRLLKLPEFARYLRAQNVGVQRTGMTFFETKGDPVLLERYYAEAQRMRTTIRKTCFPYLSPIDKLRVELEEIWSAGARLENIHGQPMMVGIARMFEDSFELPPHQDVLARDLVDNSSDGMLLSQLSANIYLREAKFGGELEIWGIKPSYQEFLKLACDDLHFDQNKLPPSEVLYKPRAGDLVLFDSGRVHAVRPSKQGPRVSMSCFVGYRGQNMPLTYWS</sequence>
<dbReference type="AlphaFoldDB" id="A0A6N8FSG1"/>
<dbReference type="InterPro" id="IPR005123">
    <property type="entry name" value="Oxoglu/Fe-dep_dioxygenase_dom"/>
</dbReference>
<feature type="domain" description="Fe2OG dioxygenase" evidence="2">
    <location>
        <begin position="142"/>
        <end position="266"/>
    </location>
</feature>
<dbReference type="PROSITE" id="PS51471">
    <property type="entry name" value="FE2OG_OXY"/>
    <property type="match status" value="1"/>
</dbReference>
<organism evidence="3 4">
    <name type="scientific">Gloeocapsopsis dulcis AAB1 = 1H9</name>
    <dbReference type="NCBI Taxonomy" id="1433147"/>
    <lineage>
        <taxon>Bacteria</taxon>
        <taxon>Bacillati</taxon>
        <taxon>Cyanobacteriota</taxon>
        <taxon>Cyanophyceae</taxon>
        <taxon>Oscillatoriophycideae</taxon>
        <taxon>Chroococcales</taxon>
        <taxon>Chroococcaceae</taxon>
        <taxon>Gloeocapsopsis</taxon>
        <taxon>Gloeocapsopsis dulcis</taxon>
    </lineage>
</organism>
<dbReference type="Proteomes" id="UP000441797">
    <property type="component" value="Unassembled WGS sequence"/>
</dbReference>
<keyword evidence="1" id="KW-0408">Iron</keyword>
<dbReference type="GO" id="GO:0016491">
    <property type="term" value="F:oxidoreductase activity"/>
    <property type="evidence" value="ECO:0007669"/>
    <property type="project" value="UniProtKB-KW"/>
</dbReference>
<proteinExistence type="inferred from homology"/>
<reference evidence="3 4" key="1">
    <citation type="journal article" date="2019" name="Front. Microbiol.">
        <title>Genomic Features for Desiccation Tolerance and Sugar Biosynthesis in the Extremophile Gloeocapsopsis sp. UTEX B3054.</title>
        <authorList>
            <person name="Urrejola C."/>
            <person name="Alcorta J."/>
            <person name="Salas L."/>
            <person name="Vasquez M."/>
            <person name="Polz M.F."/>
            <person name="Vicuna R."/>
            <person name="Diez B."/>
        </authorList>
    </citation>
    <scope>NUCLEOTIDE SEQUENCE [LARGE SCALE GENOMIC DNA]</scope>
    <source>
        <strain evidence="3 4">1H9</strain>
    </source>
</reference>
<dbReference type="EMBL" id="NAPY01000006">
    <property type="protein sequence ID" value="MUL35891.1"/>
    <property type="molecule type" value="Genomic_DNA"/>
</dbReference>
<evidence type="ECO:0000256" key="1">
    <source>
        <dbReference type="RuleBase" id="RU003682"/>
    </source>
</evidence>
<comment type="caution">
    <text evidence="3">The sequence shown here is derived from an EMBL/GenBank/DDBJ whole genome shotgun (WGS) entry which is preliminary data.</text>
</comment>
<dbReference type="RefSeq" id="WP_105221991.1">
    <property type="nucleotide sequence ID" value="NZ_CAWNSU010000122.1"/>
</dbReference>
<gene>
    <name evidence="3" type="ORF">BWI75_05885</name>
</gene>
<dbReference type="GO" id="GO:0046872">
    <property type="term" value="F:metal ion binding"/>
    <property type="evidence" value="ECO:0007669"/>
    <property type="project" value="UniProtKB-KW"/>
</dbReference>
<dbReference type="Gene3D" id="2.60.120.620">
    <property type="entry name" value="q2cbj1_9rhob like domain"/>
    <property type="match status" value="1"/>
</dbReference>
<protein>
    <recommendedName>
        <fullName evidence="2">Fe2OG dioxygenase domain-containing protein</fullName>
    </recommendedName>
</protein>
<dbReference type="Pfam" id="PF13640">
    <property type="entry name" value="2OG-FeII_Oxy_3"/>
    <property type="match status" value="1"/>
</dbReference>
<dbReference type="OrthoDB" id="419123at2"/>
<keyword evidence="1" id="KW-0560">Oxidoreductase</keyword>